<keyword evidence="3" id="KW-1185">Reference proteome</keyword>
<feature type="coiled-coil region" evidence="1">
    <location>
        <begin position="94"/>
        <end position="123"/>
    </location>
</feature>
<dbReference type="Proteomes" id="UP000222598">
    <property type="component" value="Segment"/>
</dbReference>
<dbReference type="GeneID" id="64872002"/>
<organism evidence="2 3">
    <name type="scientific">Mycobacterium phage Kimona</name>
    <dbReference type="NCBI Taxonomy" id="2024295"/>
    <lineage>
        <taxon>Viruses</taxon>
        <taxon>Duplodnaviria</taxon>
        <taxon>Heunggongvirae</taxon>
        <taxon>Uroviricota</taxon>
        <taxon>Caudoviricetes</taxon>
        <taxon>Kimonavirus</taxon>
        <taxon>Kimonavirus kimona</taxon>
    </lineage>
</organism>
<evidence type="ECO:0000256" key="1">
    <source>
        <dbReference type="SAM" id="Coils"/>
    </source>
</evidence>
<evidence type="ECO:0000313" key="3">
    <source>
        <dbReference type="Proteomes" id="UP000222598"/>
    </source>
</evidence>
<protein>
    <submittedName>
        <fullName evidence="2">Uncharacterized protein</fullName>
    </submittedName>
</protein>
<dbReference type="RefSeq" id="YP_010062337.1">
    <property type="nucleotide sequence ID" value="NC_054793.1"/>
</dbReference>
<evidence type="ECO:0000313" key="2">
    <source>
        <dbReference type="EMBL" id="ASZ75474.1"/>
    </source>
</evidence>
<reference evidence="3" key="1">
    <citation type="submission" date="2017-07" db="EMBL/GenBank/DDBJ databases">
        <authorList>
            <person name="Sun Z.S."/>
            <person name="Albrecht U."/>
            <person name="Echele G."/>
            <person name="Lee C.C."/>
        </authorList>
    </citation>
    <scope>NUCLEOTIDE SEQUENCE [LARGE SCALE GENOMIC DNA]</scope>
</reference>
<sequence length="124" mass="14270">MEDRDFFDLLYQQWTKTTGAADSYWMPVEYNDGTGRWKIYAVKLDEEGNEVRKLIASDIQNEADADFLTAIHGCVGDLTRRLHRALDEADNADYDRDSRECRIAELELENAELKAKLGQCMTTN</sequence>
<name>A0A249XU13_9CAUD</name>
<gene>
    <name evidence="2" type="primary">38</name>
    <name evidence="2" type="ORF">PBI_KIMONA_38</name>
</gene>
<keyword evidence="1" id="KW-0175">Coiled coil</keyword>
<proteinExistence type="predicted"/>
<dbReference type="KEGG" id="vg:64872002"/>
<dbReference type="EMBL" id="MF472895">
    <property type="protein sequence ID" value="ASZ75474.1"/>
    <property type="molecule type" value="Genomic_DNA"/>
</dbReference>
<accession>A0A249XU13</accession>